<sequence length="209" mass="22670">MMGITIGVLALQGDVEENVNATREALRSLNLDGDVVQVKYPEHVGGIDGLIIPGGESTVIGTLAMLNGSLKVIRERISAGMPVLGTCAGMIVLAKRAYDRVVGETRQQLLNLLDVTVERNAFGRQIDSFEVDLSIKVIGDKPFKGVFIRAPVVKSVGSNVDVLARLDDSNKIVAVQQGNIIGTSFHPELSGDTRLHEYFIKLVKEYKKK</sequence>
<comment type="similarity">
    <text evidence="1 7">Belongs to the glutaminase PdxT/SNO family.</text>
</comment>
<feature type="active site" description="Nucleophile" evidence="7 8">
    <location>
        <position position="87"/>
    </location>
</feature>
<dbReference type="PIRSF" id="PIRSF005639">
    <property type="entry name" value="Glut_amidoT_SNO"/>
    <property type="match status" value="1"/>
</dbReference>
<dbReference type="EMBL" id="LT981265">
    <property type="protein sequence ID" value="SPC34615.1"/>
    <property type="molecule type" value="Genomic_DNA"/>
</dbReference>
<dbReference type="PROSITE" id="PS51274">
    <property type="entry name" value="GATASE_COBBQ"/>
    <property type="match status" value="1"/>
</dbReference>
<feature type="binding site" evidence="7 9">
    <location>
        <begin position="148"/>
        <end position="149"/>
    </location>
    <ligand>
        <name>L-glutamine</name>
        <dbReference type="ChEBI" id="CHEBI:58359"/>
    </ligand>
</feature>
<comment type="catalytic activity">
    <reaction evidence="6 7">
        <text>L-glutamine + H2O = L-glutamate + NH4(+)</text>
        <dbReference type="Rhea" id="RHEA:15889"/>
        <dbReference type="ChEBI" id="CHEBI:15377"/>
        <dbReference type="ChEBI" id="CHEBI:28938"/>
        <dbReference type="ChEBI" id="CHEBI:29985"/>
        <dbReference type="ChEBI" id="CHEBI:58359"/>
        <dbReference type="EC" id="3.5.1.2"/>
    </reaction>
</comment>
<dbReference type="GO" id="GO:1903600">
    <property type="term" value="C:glutaminase complex"/>
    <property type="evidence" value="ECO:0007669"/>
    <property type="project" value="TreeGrafter"/>
</dbReference>
<organism evidence="10 11">
    <name type="scientific">Candidatus Nitrosocaldus cavascurensis</name>
    <dbReference type="NCBI Taxonomy" id="2058097"/>
    <lineage>
        <taxon>Archaea</taxon>
        <taxon>Nitrososphaerota</taxon>
        <taxon>Nitrososphaeria</taxon>
        <taxon>Candidatus Nitrosocaldales</taxon>
        <taxon>Candidatus Nitrosocaldaceae</taxon>
        <taxon>Candidatus Nitrosocaldus</taxon>
    </lineage>
</organism>
<comment type="subunit">
    <text evidence="7">In the presence of PdxS, forms a dodecamer of heterodimers. Only shows activity in the heterodimer.</text>
</comment>
<dbReference type="FunFam" id="3.40.50.880:FF:000041">
    <property type="entry name" value="Glutamine amidotransferase subunit pdxT, putative"/>
    <property type="match status" value="1"/>
</dbReference>
<protein>
    <recommendedName>
        <fullName evidence="7">Pyridoxal 5'-phosphate synthase subunit PdxT</fullName>
        <ecNumber evidence="7">4.3.3.6</ecNumber>
    </recommendedName>
    <alternativeName>
        <fullName evidence="7">Pdx2</fullName>
    </alternativeName>
    <alternativeName>
        <fullName evidence="7">Pyridoxal 5'-phosphate synthase glutaminase subunit</fullName>
        <ecNumber evidence="7">3.5.1.2</ecNumber>
    </alternativeName>
</protein>
<dbReference type="EC" id="4.3.3.6" evidence="7"/>
<dbReference type="UniPathway" id="UPA00245"/>
<dbReference type="PANTHER" id="PTHR31559:SF0">
    <property type="entry name" value="PYRIDOXAL 5'-PHOSPHATE SYNTHASE SUBUNIT SNO1-RELATED"/>
    <property type="match status" value="1"/>
</dbReference>
<dbReference type="PROSITE" id="PS01236">
    <property type="entry name" value="PDXT_SNO_1"/>
    <property type="match status" value="1"/>
</dbReference>
<dbReference type="Pfam" id="PF01174">
    <property type="entry name" value="SNO"/>
    <property type="match status" value="1"/>
</dbReference>
<keyword evidence="5 7" id="KW-0456">Lyase</keyword>
<evidence type="ECO:0000313" key="10">
    <source>
        <dbReference type="EMBL" id="SPC34615.1"/>
    </source>
</evidence>
<dbReference type="EC" id="3.5.1.2" evidence="7"/>
<dbReference type="Gene3D" id="3.40.50.880">
    <property type="match status" value="1"/>
</dbReference>
<dbReference type="GO" id="GO:0005829">
    <property type="term" value="C:cytosol"/>
    <property type="evidence" value="ECO:0007669"/>
    <property type="project" value="TreeGrafter"/>
</dbReference>
<evidence type="ECO:0000256" key="7">
    <source>
        <dbReference type="HAMAP-Rule" id="MF_01615"/>
    </source>
</evidence>
<dbReference type="PROSITE" id="PS51273">
    <property type="entry name" value="GATASE_TYPE_1"/>
    <property type="match status" value="1"/>
</dbReference>
<gene>
    <name evidence="7 10" type="primary">pdxT</name>
    <name evidence="10" type="ORF">NCAV_1449</name>
</gene>
<evidence type="ECO:0000256" key="5">
    <source>
        <dbReference type="ARBA" id="ARBA00023239"/>
    </source>
</evidence>
<feature type="active site" description="Charge relay system" evidence="7 8">
    <location>
        <position position="186"/>
    </location>
</feature>
<dbReference type="KEGG" id="ncv:NCAV_1449"/>
<dbReference type="InterPro" id="IPR002161">
    <property type="entry name" value="PdxT/SNO"/>
</dbReference>
<dbReference type="NCBIfam" id="TIGR03800">
    <property type="entry name" value="PLP_synth_Pdx2"/>
    <property type="match status" value="1"/>
</dbReference>
<evidence type="ECO:0000256" key="1">
    <source>
        <dbReference type="ARBA" id="ARBA00008345"/>
    </source>
</evidence>
<dbReference type="InterPro" id="IPR021196">
    <property type="entry name" value="PdxT/SNO_CS"/>
</dbReference>
<dbReference type="HAMAP" id="MF_01615">
    <property type="entry name" value="PdxT"/>
    <property type="match status" value="1"/>
</dbReference>
<keyword evidence="2 7" id="KW-0378">Hydrolase</keyword>
<feature type="binding site" evidence="7 9">
    <location>
        <begin position="55"/>
        <end position="57"/>
    </location>
    <ligand>
        <name>L-glutamine</name>
        <dbReference type="ChEBI" id="CHEBI:58359"/>
    </ligand>
</feature>
<keyword evidence="11" id="KW-1185">Reference proteome</keyword>
<name>A0A2K5ASK0_9ARCH</name>
<dbReference type="PANTHER" id="PTHR31559">
    <property type="entry name" value="PYRIDOXAL 5'-PHOSPHATE SYNTHASE SUBUNIT SNO"/>
    <property type="match status" value="1"/>
</dbReference>
<keyword evidence="4 7" id="KW-0315">Glutamine amidotransferase</keyword>
<accession>A0A2K5ASK0</accession>
<dbReference type="Proteomes" id="UP000236248">
    <property type="component" value="Chromosome NCAV"/>
</dbReference>
<evidence type="ECO:0000256" key="6">
    <source>
        <dbReference type="ARBA" id="ARBA00049534"/>
    </source>
</evidence>
<feature type="binding site" evidence="7 9">
    <location>
        <position position="119"/>
    </location>
    <ligand>
        <name>L-glutamine</name>
        <dbReference type="ChEBI" id="CHEBI:58359"/>
    </ligand>
</feature>
<feature type="active site" description="Charge relay system" evidence="7 8">
    <location>
        <position position="188"/>
    </location>
</feature>
<dbReference type="InterPro" id="IPR029062">
    <property type="entry name" value="Class_I_gatase-like"/>
</dbReference>
<dbReference type="SUPFAM" id="SSF52317">
    <property type="entry name" value="Class I glutamine amidotransferase-like"/>
    <property type="match status" value="1"/>
</dbReference>
<dbReference type="GO" id="GO:0036381">
    <property type="term" value="F:pyridoxal 5'-phosphate synthase (glutamine hydrolysing) activity"/>
    <property type="evidence" value="ECO:0007669"/>
    <property type="project" value="UniProtKB-UniRule"/>
</dbReference>
<comment type="function">
    <text evidence="7">Catalyzes the hydrolysis of glutamine to glutamate and ammonia as part of the biosynthesis of pyridoxal 5'-phosphate. The resulting ammonia molecule is channeled to the active site of PdxS.</text>
</comment>
<proteinExistence type="inferred from homology"/>
<dbReference type="AlphaFoldDB" id="A0A2K5ASK0"/>
<evidence type="ECO:0000256" key="2">
    <source>
        <dbReference type="ARBA" id="ARBA00022801"/>
    </source>
</evidence>
<evidence type="ECO:0000256" key="4">
    <source>
        <dbReference type="ARBA" id="ARBA00022962"/>
    </source>
</evidence>
<comment type="catalytic activity">
    <reaction evidence="7">
        <text>aldehydo-D-ribose 5-phosphate + D-glyceraldehyde 3-phosphate + L-glutamine = pyridoxal 5'-phosphate + L-glutamate + phosphate + 3 H2O + H(+)</text>
        <dbReference type="Rhea" id="RHEA:31507"/>
        <dbReference type="ChEBI" id="CHEBI:15377"/>
        <dbReference type="ChEBI" id="CHEBI:15378"/>
        <dbReference type="ChEBI" id="CHEBI:29985"/>
        <dbReference type="ChEBI" id="CHEBI:43474"/>
        <dbReference type="ChEBI" id="CHEBI:58273"/>
        <dbReference type="ChEBI" id="CHEBI:58359"/>
        <dbReference type="ChEBI" id="CHEBI:59776"/>
        <dbReference type="ChEBI" id="CHEBI:597326"/>
        <dbReference type="EC" id="4.3.3.6"/>
    </reaction>
</comment>
<keyword evidence="3 7" id="KW-0663">Pyridoxal phosphate</keyword>
<evidence type="ECO:0000256" key="8">
    <source>
        <dbReference type="PIRSR" id="PIRSR005639-1"/>
    </source>
</evidence>
<dbReference type="GO" id="GO:0042823">
    <property type="term" value="P:pyridoxal phosphate biosynthetic process"/>
    <property type="evidence" value="ECO:0007669"/>
    <property type="project" value="UniProtKB-UniRule"/>
</dbReference>
<evidence type="ECO:0000256" key="3">
    <source>
        <dbReference type="ARBA" id="ARBA00022898"/>
    </source>
</evidence>
<evidence type="ECO:0000256" key="9">
    <source>
        <dbReference type="PIRSR" id="PIRSR005639-2"/>
    </source>
</evidence>
<dbReference type="CDD" id="cd01749">
    <property type="entry name" value="GATase1_PB"/>
    <property type="match status" value="1"/>
</dbReference>
<dbReference type="PROSITE" id="PS51130">
    <property type="entry name" value="PDXT_SNO_2"/>
    <property type="match status" value="1"/>
</dbReference>
<reference evidence="11" key="1">
    <citation type="submission" date="2018-01" db="EMBL/GenBank/DDBJ databases">
        <authorList>
            <person name="Kerou L M."/>
        </authorList>
    </citation>
    <scope>NUCLEOTIDE SEQUENCE [LARGE SCALE GENOMIC DNA]</scope>
    <source>
        <strain evidence="11">SCU2</strain>
    </source>
</reference>
<dbReference type="GO" id="GO:0008614">
    <property type="term" value="P:pyridoxine metabolic process"/>
    <property type="evidence" value="ECO:0007669"/>
    <property type="project" value="TreeGrafter"/>
</dbReference>
<dbReference type="GO" id="GO:0006543">
    <property type="term" value="P:L-glutamine catabolic process"/>
    <property type="evidence" value="ECO:0007669"/>
    <property type="project" value="UniProtKB-UniRule"/>
</dbReference>
<comment type="pathway">
    <text evidence="7">Cofactor biosynthesis; pyridoxal 5'-phosphate biosynthesis.</text>
</comment>
<evidence type="ECO:0000313" key="11">
    <source>
        <dbReference type="Proteomes" id="UP000236248"/>
    </source>
</evidence>
<dbReference type="GO" id="GO:0004359">
    <property type="term" value="F:glutaminase activity"/>
    <property type="evidence" value="ECO:0007669"/>
    <property type="project" value="UniProtKB-UniRule"/>
</dbReference>